<accession>A0ABQ9APC7</accession>
<dbReference type="Proteomes" id="UP001141253">
    <property type="component" value="Chromosome 18"/>
</dbReference>
<protein>
    <recommendedName>
        <fullName evidence="4">Transmembrane protein</fullName>
    </recommendedName>
</protein>
<dbReference type="EMBL" id="JAPFFI010000017">
    <property type="protein sequence ID" value="KAJ6354813.1"/>
    <property type="molecule type" value="Genomic_DNA"/>
</dbReference>
<keyword evidence="1" id="KW-1133">Transmembrane helix</keyword>
<proteinExistence type="predicted"/>
<comment type="caution">
    <text evidence="2">The sequence shown here is derived from an EMBL/GenBank/DDBJ whole genome shotgun (WGS) entry which is preliminary data.</text>
</comment>
<evidence type="ECO:0000313" key="2">
    <source>
        <dbReference type="EMBL" id="KAJ6354813.1"/>
    </source>
</evidence>
<feature type="transmembrane region" description="Helical" evidence="1">
    <location>
        <begin position="31"/>
        <end position="57"/>
    </location>
</feature>
<gene>
    <name evidence="2" type="ORF">OIU77_005420</name>
</gene>
<sequence length="82" mass="9787">MKTSTVHFGPLELFTSRSRRLDLTSHSCQGMFGRCGILIFLSSSRFISSLFFFLPIYRCIHKKLKRTVNKLRWTQERRRCEK</sequence>
<keyword evidence="3" id="KW-1185">Reference proteome</keyword>
<keyword evidence="1" id="KW-0472">Membrane</keyword>
<organism evidence="2 3">
    <name type="scientific">Salix suchowensis</name>
    <dbReference type="NCBI Taxonomy" id="1278906"/>
    <lineage>
        <taxon>Eukaryota</taxon>
        <taxon>Viridiplantae</taxon>
        <taxon>Streptophyta</taxon>
        <taxon>Embryophyta</taxon>
        <taxon>Tracheophyta</taxon>
        <taxon>Spermatophyta</taxon>
        <taxon>Magnoliopsida</taxon>
        <taxon>eudicotyledons</taxon>
        <taxon>Gunneridae</taxon>
        <taxon>Pentapetalae</taxon>
        <taxon>rosids</taxon>
        <taxon>fabids</taxon>
        <taxon>Malpighiales</taxon>
        <taxon>Salicaceae</taxon>
        <taxon>Saliceae</taxon>
        <taxon>Salix</taxon>
    </lineage>
</organism>
<evidence type="ECO:0000256" key="1">
    <source>
        <dbReference type="SAM" id="Phobius"/>
    </source>
</evidence>
<keyword evidence="1" id="KW-0812">Transmembrane</keyword>
<name>A0ABQ9APC7_9ROSI</name>
<reference evidence="2" key="1">
    <citation type="submission" date="2022-10" db="EMBL/GenBank/DDBJ databases">
        <authorList>
            <person name="Hyden B.L."/>
            <person name="Feng K."/>
            <person name="Yates T."/>
            <person name="Jawdy S."/>
            <person name="Smart L.B."/>
            <person name="Muchero W."/>
        </authorList>
    </citation>
    <scope>NUCLEOTIDE SEQUENCE</scope>
    <source>
        <tissue evidence="2">Shoot tip</tissue>
    </source>
</reference>
<evidence type="ECO:0008006" key="4">
    <source>
        <dbReference type="Google" id="ProtNLM"/>
    </source>
</evidence>
<reference evidence="2" key="2">
    <citation type="journal article" date="2023" name="Int. J. Mol. Sci.">
        <title>De Novo Assembly and Annotation of 11 Diverse Shrub Willow (Salix) Genomes Reveals Novel Gene Organization in Sex-Linked Regions.</title>
        <authorList>
            <person name="Hyden B."/>
            <person name="Feng K."/>
            <person name="Yates T.B."/>
            <person name="Jawdy S."/>
            <person name="Cereghino C."/>
            <person name="Smart L.B."/>
            <person name="Muchero W."/>
        </authorList>
    </citation>
    <scope>NUCLEOTIDE SEQUENCE</scope>
    <source>
        <tissue evidence="2">Shoot tip</tissue>
    </source>
</reference>
<evidence type="ECO:0000313" key="3">
    <source>
        <dbReference type="Proteomes" id="UP001141253"/>
    </source>
</evidence>